<accession>A0A5A7PEV8</accession>
<dbReference type="Proteomes" id="UP000325081">
    <property type="component" value="Unassembled WGS sequence"/>
</dbReference>
<protein>
    <recommendedName>
        <fullName evidence="9">Dihydroflavonol 4-reductase</fullName>
        <ecNumber evidence="8">1.1.1.219</ecNumber>
        <ecNumber evidence="7">1.1.1.234</ecNumber>
    </recommendedName>
    <alternativeName>
        <fullName evidence="11">Dihydrokaempferol 4-reductase</fullName>
    </alternativeName>
    <alternativeName>
        <fullName evidence="10">Flavanone 4-reductase</fullName>
    </alternativeName>
</protein>
<comment type="function">
    <text evidence="6">Bifunctional enzyme involved in flavonoid metabolism.</text>
</comment>
<evidence type="ECO:0000256" key="9">
    <source>
        <dbReference type="ARBA" id="ARBA00039963"/>
    </source>
</evidence>
<evidence type="ECO:0000313" key="16">
    <source>
        <dbReference type="Proteomes" id="UP000325081"/>
    </source>
</evidence>
<dbReference type="AlphaFoldDB" id="A0A5A7PEV8"/>
<evidence type="ECO:0000256" key="13">
    <source>
        <dbReference type="ARBA" id="ARBA00049132"/>
    </source>
</evidence>
<reference evidence="16" key="1">
    <citation type="journal article" date="2019" name="Curr. Biol.">
        <title>Genome Sequence of Striga asiatica Provides Insight into the Evolution of Plant Parasitism.</title>
        <authorList>
            <person name="Yoshida S."/>
            <person name="Kim S."/>
            <person name="Wafula E.K."/>
            <person name="Tanskanen J."/>
            <person name="Kim Y.M."/>
            <person name="Honaas L."/>
            <person name="Yang Z."/>
            <person name="Spallek T."/>
            <person name="Conn C.E."/>
            <person name="Ichihashi Y."/>
            <person name="Cheong K."/>
            <person name="Cui S."/>
            <person name="Der J.P."/>
            <person name="Gundlach H."/>
            <person name="Jiao Y."/>
            <person name="Hori C."/>
            <person name="Ishida J.K."/>
            <person name="Kasahara H."/>
            <person name="Kiba T."/>
            <person name="Kim M.S."/>
            <person name="Koo N."/>
            <person name="Laohavisit A."/>
            <person name="Lee Y.H."/>
            <person name="Lumba S."/>
            <person name="McCourt P."/>
            <person name="Mortimer J.C."/>
            <person name="Mutuku J.M."/>
            <person name="Nomura T."/>
            <person name="Sasaki-Sekimoto Y."/>
            <person name="Seto Y."/>
            <person name="Wang Y."/>
            <person name="Wakatake T."/>
            <person name="Sakakibara H."/>
            <person name="Demura T."/>
            <person name="Yamaguchi S."/>
            <person name="Yoneyama K."/>
            <person name="Manabe R.I."/>
            <person name="Nelson D.C."/>
            <person name="Schulman A.H."/>
            <person name="Timko M.P."/>
            <person name="dePamphilis C.W."/>
            <person name="Choi D."/>
            <person name="Shirasu K."/>
        </authorList>
    </citation>
    <scope>NUCLEOTIDE SEQUENCE [LARGE SCALE GENOMIC DNA]</scope>
    <source>
        <strain evidence="16">cv. UVA1</strain>
    </source>
</reference>
<dbReference type="GO" id="GO:0045552">
    <property type="term" value="F:dihydroflavanol 4-reductase activity"/>
    <property type="evidence" value="ECO:0007669"/>
    <property type="project" value="UniProtKB-EC"/>
</dbReference>
<evidence type="ECO:0000256" key="11">
    <source>
        <dbReference type="ARBA" id="ARBA00042831"/>
    </source>
</evidence>
<evidence type="ECO:0000259" key="14">
    <source>
        <dbReference type="Pfam" id="PF01370"/>
    </source>
</evidence>
<keyword evidence="16" id="KW-1185">Reference proteome</keyword>
<proteinExistence type="inferred from homology"/>
<feature type="domain" description="NAD-dependent epimerase/dehydratase" evidence="14">
    <location>
        <begin position="288"/>
        <end position="524"/>
    </location>
</feature>
<comment type="similarity">
    <text evidence="5">Belongs to the NAD(P)-dependent epimerase/dehydratase family. Dihydroflavonol-4-reductase subfamily.</text>
</comment>
<keyword evidence="2" id="KW-0521">NADP</keyword>
<evidence type="ECO:0000256" key="5">
    <source>
        <dbReference type="ARBA" id="ARBA00023445"/>
    </source>
</evidence>
<dbReference type="OrthoDB" id="2735536at2759"/>
<evidence type="ECO:0000256" key="2">
    <source>
        <dbReference type="ARBA" id="ARBA00022857"/>
    </source>
</evidence>
<comment type="pathway">
    <text evidence="1">Pigment biosynthesis; anthocyanin biosynthesis.</text>
</comment>
<dbReference type="InterPro" id="IPR050425">
    <property type="entry name" value="NAD(P)_dehydrat-like"/>
</dbReference>
<dbReference type="EMBL" id="BKCP01004439">
    <property type="protein sequence ID" value="GER31240.1"/>
    <property type="molecule type" value="Genomic_DNA"/>
</dbReference>
<feature type="domain" description="NAD-dependent epimerase/dehydratase" evidence="14">
    <location>
        <begin position="7"/>
        <end position="251"/>
    </location>
</feature>
<evidence type="ECO:0000256" key="6">
    <source>
        <dbReference type="ARBA" id="ARBA00037100"/>
    </source>
</evidence>
<evidence type="ECO:0000256" key="1">
    <source>
        <dbReference type="ARBA" id="ARBA00004935"/>
    </source>
</evidence>
<dbReference type="PANTHER" id="PTHR10366:SF563">
    <property type="entry name" value="CINNAMOYL-COA REDUCTASE 16"/>
    <property type="match status" value="1"/>
</dbReference>
<keyword evidence="4" id="KW-0284">Flavonoid biosynthesis</keyword>
<dbReference type="InterPro" id="IPR036291">
    <property type="entry name" value="NAD(P)-bd_dom_sf"/>
</dbReference>
<comment type="caution">
    <text evidence="15">The sequence shown here is derived from an EMBL/GenBank/DDBJ whole genome shotgun (WGS) entry which is preliminary data.</text>
</comment>
<evidence type="ECO:0000313" key="15">
    <source>
        <dbReference type="EMBL" id="GER31240.1"/>
    </source>
</evidence>
<keyword evidence="3" id="KW-0560">Oxidoreductase</keyword>
<dbReference type="PANTHER" id="PTHR10366">
    <property type="entry name" value="NAD DEPENDENT EPIMERASE/DEHYDRATASE"/>
    <property type="match status" value="1"/>
</dbReference>
<dbReference type="InterPro" id="IPR001509">
    <property type="entry name" value="Epimerase_deHydtase"/>
</dbReference>
<dbReference type="Gene3D" id="3.40.50.720">
    <property type="entry name" value="NAD(P)-binding Rossmann-like Domain"/>
    <property type="match status" value="2"/>
</dbReference>
<dbReference type="FunFam" id="3.40.50.720:FF:000085">
    <property type="entry name" value="Dihydroflavonol reductase"/>
    <property type="match status" value="2"/>
</dbReference>
<dbReference type="SUPFAM" id="SSF51735">
    <property type="entry name" value="NAD(P)-binding Rossmann-fold domains"/>
    <property type="match status" value="2"/>
</dbReference>
<comment type="catalytic activity">
    <reaction evidence="13">
        <text>a (2R,3S,4S)-leucoanthocyanidin + NADP(+) = a (2R,3R)-dihydroflavonol + NADPH + H(+)</text>
        <dbReference type="Rhea" id="RHEA:54444"/>
        <dbReference type="ChEBI" id="CHEBI:15378"/>
        <dbReference type="ChEBI" id="CHEBI:57783"/>
        <dbReference type="ChEBI" id="CHEBI:58349"/>
        <dbReference type="ChEBI" id="CHEBI:138176"/>
        <dbReference type="ChEBI" id="CHEBI:138188"/>
        <dbReference type="EC" id="1.1.1.219"/>
    </reaction>
</comment>
<dbReference type="EC" id="1.1.1.219" evidence="8"/>
<evidence type="ECO:0000256" key="4">
    <source>
        <dbReference type="ARBA" id="ARBA00023241"/>
    </source>
</evidence>
<evidence type="ECO:0000256" key="8">
    <source>
        <dbReference type="ARBA" id="ARBA00039057"/>
    </source>
</evidence>
<dbReference type="CDD" id="cd08958">
    <property type="entry name" value="FR_SDR_e"/>
    <property type="match status" value="2"/>
</dbReference>
<name>A0A5A7PEV8_STRAF</name>
<dbReference type="EC" id="1.1.1.234" evidence="7"/>
<organism evidence="15 16">
    <name type="scientific">Striga asiatica</name>
    <name type="common">Asiatic witchweed</name>
    <name type="synonym">Buchnera asiatica</name>
    <dbReference type="NCBI Taxonomy" id="4170"/>
    <lineage>
        <taxon>Eukaryota</taxon>
        <taxon>Viridiplantae</taxon>
        <taxon>Streptophyta</taxon>
        <taxon>Embryophyta</taxon>
        <taxon>Tracheophyta</taxon>
        <taxon>Spermatophyta</taxon>
        <taxon>Magnoliopsida</taxon>
        <taxon>eudicotyledons</taxon>
        <taxon>Gunneridae</taxon>
        <taxon>Pentapetalae</taxon>
        <taxon>asterids</taxon>
        <taxon>lamiids</taxon>
        <taxon>Lamiales</taxon>
        <taxon>Orobanchaceae</taxon>
        <taxon>Buchnereae</taxon>
        <taxon>Striga</taxon>
    </lineage>
</organism>
<dbReference type="GO" id="GO:0009813">
    <property type="term" value="P:flavonoid biosynthetic process"/>
    <property type="evidence" value="ECO:0007669"/>
    <property type="project" value="UniProtKB-KW"/>
</dbReference>
<evidence type="ECO:0000256" key="12">
    <source>
        <dbReference type="ARBA" id="ARBA00048870"/>
    </source>
</evidence>
<evidence type="ECO:0000256" key="10">
    <source>
        <dbReference type="ARBA" id="ARBA00042087"/>
    </source>
</evidence>
<evidence type="ECO:0000256" key="7">
    <source>
        <dbReference type="ARBA" id="ARBA00039055"/>
    </source>
</evidence>
<sequence>MEEKGTVCVTGGTGFVASWLIKSLLEHGYSVNTTVRPHASGSKKDISFLTNLPSAPQKLRFFEADLSCPDSFRSAIEGCVGVFHVAHPMEFDGQQTEQSITELSVRATLGILQASLDSKTVRRVVYTSSASTVVAAREIGSGSLVDEGFWSDVDFVRSSGGYGSSYCVSKTLTERAALDFGEKHGLEVVSVVPSWIHGPFVCPDLPGSVKSSLAVFMGNEGAFKYHESTPFVHTDDVARAHIFLFEHPKAKGRYICSAVQVTFDELWELVSKKYPEFQTQSREWVYYGYLGSWMVKRLLEDGYSVNTTSRLDPERKRDISFLTNLPGASERLQIFNADLDNPETFRPAIEGCIGLFHVAHPLDFQESEPEDVKIKRVTTGLQAILQACIDAKTVRRVVYTSSLSAAFLGATPGPSGLIDESCWTDVEFVRRQGIFGGPYFVTKTLAEKAAIDCADKLGLEIVTVLPTWITGPFICPHLPDSVYVSMALIFDDKTHYRHLKDTSMVHVDDVARAHIHLFEYPKAKGRYLCSAIEITIEQLCEFISARDPEYKMPDPESWKDIIPLKASGLSTKKLEETGFEYENGLAEMFDGAIKSCKEKGFL</sequence>
<comment type="catalytic activity">
    <reaction evidence="12">
        <text>(2S)-flavan-4-ol + NADP(+) = (2S)-flavanone + NADPH + H(+)</text>
        <dbReference type="Rhea" id="RHEA:11228"/>
        <dbReference type="ChEBI" id="CHEBI:15378"/>
        <dbReference type="ChEBI" id="CHEBI:15605"/>
        <dbReference type="ChEBI" id="CHEBI:15606"/>
        <dbReference type="ChEBI" id="CHEBI:57783"/>
        <dbReference type="ChEBI" id="CHEBI:58349"/>
        <dbReference type="EC" id="1.1.1.234"/>
    </reaction>
</comment>
<dbReference type="GO" id="GO:0047890">
    <property type="term" value="F:flavanone 4-reductase activity"/>
    <property type="evidence" value="ECO:0007669"/>
    <property type="project" value="UniProtKB-EC"/>
</dbReference>
<evidence type="ECO:0000256" key="3">
    <source>
        <dbReference type="ARBA" id="ARBA00023002"/>
    </source>
</evidence>
<gene>
    <name evidence="15" type="ORF">STAS_07222</name>
</gene>
<dbReference type="Pfam" id="PF01370">
    <property type="entry name" value="Epimerase"/>
    <property type="match status" value="2"/>
</dbReference>